<comment type="function">
    <text evidence="10">Probably acts as a heme chaperone, transferring heme to an unknown acceptor. Binds one molecule of heme per monomer, possibly covalently. Binds 1 [4Fe-4S] cluster. The cluster is coordinated with 3 cysteines and an exchangeable S-adenosyl-L-methionine.</text>
</comment>
<evidence type="ECO:0000256" key="9">
    <source>
        <dbReference type="ARBA" id="ARBA00023186"/>
    </source>
</evidence>
<keyword evidence="5 10" id="KW-0949">S-adenosyl-L-methionine</keyword>
<dbReference type="SFLD" id="SFLDS00029">
    <property type="entry name" value="Radical_SAM"/>
    <property type="match status" value="1"/>
</dbReference>
<evidence type="ECO:0000256" key="6">
    <source>
        <dbReference type="ARBA" id="ARBA00022723"/>
    </source>
</evidence>
<evidence type="ECO:0000256" key="2">
    <source>
        <dbReference type="ARBA" id="ARBA00006100"/>
    </source>
</evidence>
<evidence type="ECO:0000256" key="5">
    <source>
        <dbReference type="ARBA" id="ARBA00022691"/>
    </source>
</evidence>
<evidence type="ECO:0000313" key="13">
    <source>
        <dbReference type="Proteomes" id="UP001172083"/>
    </source>
</evidence>
<organism evidence="12 13">
    <name type="scientific">Agaribacillus aureus</name>
    <dbReference type="NCBI Taxonomy" id="3051825"/>
    <lineage>
        <taxon>Bacteria</taxon>
        <taxon>Pseudomonadati</taxon>
        <taxon>Bacteroidota</taxon>
        <taxon>Cytophagia</taxon>
        <taxon>Cytophagales</taxon>
        <taxon>Splendidivirgaceae</taxon>
        <taxon>Agaribacillus</taxon>
    </lineage>
</organism>
<comment type="similarity">
    <text evidence="2">Belongs to the anaerobic coproporphyrinogen-III oxidase family. HemW subfamily.</text>
</comment>
<dbReference type="Pfam" id="PF06969">
    <property type="entry name" value="HemN_C"/>
    <property type="match status" value="1"/>
</dbReference>
<accession>A0ABT8LFI0</accession>
<dbReference type="InterPro" id="IPR004559">
    <property type="entry name" value="HemW-like"/>
</dbReference>
<dbReference type="Proteomes" id="UP001172083">
    <property type="component" value="Unassembled WGS sequence"/>
</dbReference>
<dbReference type="SFLD" id="SFLDF00288">
    <property type="entry name" value="HemN-like__clustered_with_nucl"/>
    <property type="match status" value="1"/>
</dbReference>
<comment type="subcellular location">
    <subcellularLocation>
        <location evidence="10">Cytoplasm</location>
    </subcellularLocation>
</comment>
<protein>
    <recommendedName>
        <fullName evidence="3 10">Heme chaperone HemW</fullName>
    </recommendedName>
</protein>
<dbReference type="PROSITE" id="PS51918">
    <property type="entry name" value="RADICAL_SAM"/>
    <property type="match status" value="1"/>
</dbReference>
<keyword evidence="10" id="KW-0004">4Fe-4S</keyword>
<comment type="caution">
    <text evidence="12">The sequence shown here is derived from an EMBL/GenBank/DDBJ whole genome shotgun (WGS) entry which is preliminary data.</text>
</comment>
<comment type="cofactor">
    <cofactor evidence="1">
        <name>[4Fe-4S] cluster</name>
        <dbReference type="ChEBI" id="CHEBI:49883"/>
    </cofactor>
</comment>
<dbReference type="Pfam" id="PF04055">
    <property type="entry name" value="Radical_SAM"/>
    <property type="match status" value="1"/>
</dbReference>
<keyword evidence="13" id="KW-1185">Reference proteome</keyword>
<feature type="domain" description="Radical SAM core" evidence="11">
    <location>
        <begin position="1"/>
        <end position="231"/>
    </location>
</feature>
<dbReference type="PANTHER" id="PTHR13932">
    <property type="entry name" value="COPROPORPHYRINIGEN III OXIDASE"/>
    <property type="match status" value="1"/>
</dbReference>
<sequence length="375" mass="42607">MAGIYLHIPFCKQACYYCDFHFSTNSSYTDAMVAAMAKELKLQQHYLSEAEVNTIYFGGGTPSLLSKDQITLLLNEIYQHYPIGADPEITLEANPDDLSRDKLTQLKACGINRLSIGVQSFDDVQLAFMNRAHTAKEALQSINDARTLGFDNITIDLIYGIPNSSLNDWASNLAQAVALKVPHISAYCLTIEPGTVFGHRQQKKQLTPLQEDVTAEQFELLVKTLDENGYDHYEVSNFCLPGMHSRHNSNYWKFQKYLGVGPSAHSFDLSTRQFNIKNNHLYISKIDQDIIPCQVESLTDKDKANEYLLTSLRTSWGCDLHFLKDRFNIDLLKSQSEKLNDYLEKKLIVKSNNVIFLTTHGRLVADKIIEDFFIL</sequence>
<reference evidence="12" key="1">
    <citation type="submission" date="2023-06" db="EMBL/GenBank/DDBJ databases">
        <title>Genomic of Agaribacillus aureum.</title>
        <authorList>
            <person name="Wang G."/>
        </authorList>
    </citation>
    <scope>NUCLEOTIDE SEQUENCE</scope>
    <source>
        <strain evidence="12">BMA12</strain>
    </source>
</reference>
<dbReference type="Gene3D" id="3.20.20.70">
    <property type="entry name" value="Aldolase class I"/>
    <property type="match status" value="1"/>
</dbReference>
<dbReference type="SFLD" id="SFLDF00562">
    <property type="entry name" value="HemN-like__clustered_with_heat"/>
    <property type="match status" value="1"/>
</dbReference>
<dbReference type="PANTHER" id="PTHR13932:SF5">
    <property type="entry name" value="RADICAL S-ADENOSYL METHIONINE DOMAIN-CONTAINING PROTEIN 1, MITOCHONDRIAL"/>
    <property type="match status" value="1"/>
</dbReference>
<dbReference type="InterPro" id="IPR010723">
    <property type="entry name" value="HemN_C"/>
</dbReference>
<evidence type="ECO:0000259" key="11">
    <source>
        <dbReference type="PROSITE" id="PS51918"/>
    </source>
</evidence>
<keyword evidence="9 10" id="KW-0143">Chaperone</keyword>
<dbReference type="SFLD" id="SFLDG01065">
    <property type="entry name" value="anaerobic_coproporphyrinogen-I"/>
    <property type="match status" value="1"/>
</dbReference>
<dbReference type="InterPro" id="IPR006638">
    <property type="entry name" value="Elp3/MiaA/NifB-like_rSAM"/>
</dbReference>
<keyword evidence="7 10" id="KW-0408">Iron</keyword>
<evidence type="ECO:0000256" key="3">
    <source>
        <dbReference type="ARBA" id="ARBA00017228"/>
    </source>
</evidence>
<name>A0ABT8LFI0_9BACT</name>
<dbReference type="InterPro" id="IPR013785">
    <property type="entry name" value="Aldolase_TIM"/>
</dbReference>
<proteinExistence type="inferred from homology"/>
<evidence type="ECO:0000256" key="10">
    <source>
        <dbReference type="RuleBase" id="RU364116"/>
    </source>
</evidence>
<dbReference type="EMBL" id="JAUJEB010000009">
    <property type="protein sequence ID" value="MDN5216544.1"/>
    <property type="molecule type" value="Genomic_DNA"/>
</dbReference>
<keyword evidence="10" id="KW-0963">Cytoplasm</keyword>
<dbReference type="NCBIfam" id="TIGR00539">
    <property type="entry name" value="hemN_rel"/>
    <property type="match status" value="1"/>
</dbReference>
<evidence type="ECO:0000256" key="8">
    <source>
        <dbReference type="ARBA" id="ARBA00023014"/>
    </source>
</evidence>
<keyword evidence="4 10" id="KW-0349">Heme</keyword>
<evidence type="ECO:0000256" key="4">
    <source>
        <dbReference type="ARBA" id="ARBA00022617"/>
    </source>
</evidence>
<dbReference type="SUPFAM" id="SSF102114">
    <property type="entry name" value="Radical SAM enzymes"/>
    <property type="match status" value="1"/>
</dbReference>
<dbReference type="InterPro" id="IPR058240">
    <property type="entry name" value="rSAM_sf"/>
</dbReference>
<evidence type="ECO:0000313" key="12">
    <source>
        <dbReference type="EMBL" id="MDN5216544.1"/>
    </source>
</evidence>
<dbReference type="InterPro" id="IPR034505">
    <property type="entry name" value="Coproporphyrinogen-III_oxidase"/>
</dbReference>
<dbReference type="InterPro" id="IPR007197">
    <property type="entry name" value="rSAM"/>
</dbReference>
<keyword evidence="8 10" id="KW-0411">Iron-sulfur</keyword>
<evidence type="ECO:0000256" key="1">
    <source>
        <dbReference type="ARBA" id="ARBA00001966"/>
    </source>
</evidence>
<dbReference type="RefSeq" id="WP_346761879.1">
    <property type="nucleotide sequence ID" value="NZ_JAUJEB010000009.1"/>
</dbReference>
<keyword evidence="6 10" id="KW-0479">Metal-binding</keyword>
<evidence type="ECO:0000256" key="7">
    <source>
        <dbReference type="ARBA" id="ARBA00023004"/>
    </source>
</evidence>
<gene>
    <name evidence="12" type="primary">hemW</name>
    <name evidence="12" type="ORF">QQ020_31030</name>
</gene>
<dbReference type="SMART" id="SM00729">
    <property type="entry name" value="Elp3"/>
    <property type="match status" value="1"/>
</dbReference>